<dbReference type="InterPro" id="IPR000719">
    <property type="entry name" value="Prot_kinase_dom"/>
</dbReference>
<evidence type="ECO:0000259" key="5">
    <source>
        <dbReference type="PROSITE" id="PS50011"/>
    </source>
</evidence>
<dbReference type="Gene3D" id="1.10.510.10">
    <property type="entry name" value="Transferase(Phosphotransferase) domain 1"/>
    <property type="match status" value="1"/>
</dbReference>
<dbReference type="EMBL" id="MU806163">
    <property type="protein sequence ID" value="KAJ3838808.1"/>
    <property type="molecule type" value="Genomic_DNA"/>
</dbReference>
<evidence type="ECO:0000256" key="3">
    <source>
        <dbReference type="PROSITE-ProRule" id="PRU10141"/>
    </source>
</evidence>
<dbReference type="PROSITE" id="PS00108">
    <property type="entry name" value="PROTEIN_KINASE_ST"/>
    <property type="match status" value="1"/>
</dbReference>
<dbReference type="InterPro" id="IPR017441">
    <property type="entry name" value="Protein_kinase_ATP_BS"/>
</dbReference>
<keyword evidence="6" id="KW-0418">Kinase</keyword>
<dbReference type="Proteomes" id="UP001163846">
    <property type="component" value="Unassembled WGS sequence"/>
</dbReference>
<dbReference type="SMART" id="SM00220">
    <property type="entry name" value="S_TKc"/>
    <property type="match status" value="1"/>
</dbReference>
<feature type="domain" description="Protein kinase" evidence="5">
    <location>
        <begin position="6"/>
        <end position="271"/>
    </location>
</feature>
<organism evidence="6 7">
    <name type="scientific">Lentinula raphanica</name>
    <dbReference type="NCBI Taxonomy" id="153919"/>
    <lineage>
        <taxon>Eukaryota</taxon>
        <taxon>Fungi</taxon>
        <taxon>Dikarya</taxon>
        <taxon>Basidiomycota</taxon>
        <taxon>Agaricomycotina</taxon>
        <taxon>Agaricomycetes</taxon>
        <taxon>Agaricomycetidae</taxon>
        <taxon>Agaricales</taxon>
        <taxon>Marasmiineae</taxon>
        <taxon>Omphalotaceae</taxon>
        <taxon>Lentinula</taxon>
    </lineage>
</organism>
<keyword evidence="4" id="KW-0723">Serine/threonine-protein kinase</keyword>
<dbReference type="GO" id="GO:0004674">
    <property type="term" value="F:protein serine/threonine kinase activity"/>
    <property type="evidence" value="ECO:0007669"/>
    <property type="project" value="UniProtKB-KW"/>
</dbReference>
<keyword evidence="6" id="KW-0808">Transferase</keyword>
<keyword evidence="2 3" id="KW-0067">ATP-binding</keyword>
<dbReference type="InterPro" id="IPR008271">
    <property type="entry name" value="Ser/Thr_kinase_AS"/>
</dbReference>
<reference evidence="6" key="1">
    <citation type="submission" date="2022-08" db="EMBL/GenBank/DDBJ databases">
        <authorList>
            <consortium name="DOE Joint Genome Institute"/>
            <person name="Min B."/>
            <person name="Riley R."/>
            <person name="Sierra-Patev S."/>
            <person name="Naranjo-Ortiz M."/>
            <person name="Looney B."/>
            <person name="Konkel Z."/>
            <person name="Slot J.C."/>
            <person name="Sakamoto Y."/>
            <person name="Steenwyk J.L."/>
            <person name="Rokas A."/>
            <person name="Carro J."/>
            <person name="Camarero S."/>
            <person name="Ferreira P."/>
            <person name="Molpeceres G."/>
            <person name="Ruiz-Duenas F.J."/>
            <person name="Serrano A."/>
            <person name="Henrissat B."/>
            <person name="Drula E."/>
            <person name="Hughes K.W."/>
            <person name="Mata J.L."/>
            <person name="Ishikawa N.K."/>
            <person name="Vargas-Isla R."/>
            <person name="Ushijima S."/>
            <person name="Smith C.A."/>
            <person name="Ahrendt S."/>
            <person name="Andreopoulos W."/>
            <person name="He G."/>
            <person name="Labutti K."/>
            <person name="Lipzen A."/>
            <person name="Ng V."/>
            <person name="Sandor L."/>
            <person name="Barry K."/>
            <person name="Martinez A.T."/>
            <person name="Xiao Y."/>
            <person name="Gibbons J.G."/>
            <person name="Terashima K."/>
            <person name="Hibbett D.S."/>
            <person name="Grigoriev I.V."/>
        </authorList>
    </citation>
    <scope>NUCLEOTIDE SEQUENCE</scope>
    <source>
        <strain evidence="6">TFB9207</strain>
    </source>
</reference>
<feature type="binding site" evidence="3">
    <location>
        <position position="35"/>
    </location>
    <ligand>
        <name>ATP</name>
        <dbReference type="ChEBI" id="CHEBI:30616"/>
    </ligand>
</feature>
<dbReference type="CDD" id="cd05117">
    <property type="entry name" value="STKc_CAMK"/>
    <property type="match status" value="1"/>
</dbReference>
<dbReference type="Gene3D" id="3.30.200.20">
    <property type="entry name" value="Phosphorylase Kinase, domain 1"/>
    <property type="match status" value="1"/>
</dbReference>
<dbReference type="AlphaFoldDB" id="A0AA38P9G9"/>
<accession>A0AA38P9G9</accession>
<dbReference type="PROSITE" id="PS50011">
    <property type="entry name" value="PROTEIN_KINASE_DOM"/>
    <property type="match status" value="1"/>
</dbReference>
<dbReference type="PANTHER" id="PTHR24347">
    <property type="entry name" value="SERINE/THREONINE-PROTEIN KINASE"/>
    <property type="match status" value="1"/>
</dbReference>
<dbReference type="PROSITE" id="PS00107">
    <property type="entry name" value="PROTEIN_KINASE_ATP"/>
    <property type="match status" value="1"/>
</dbReference>
<name>A0AA38P9G9_9AGAR</name>
<evidence type="ECO:0000256" key="4">
    <source>
        <dbReference type="RuleBase" id="RU000304"/>
    </source>
</evidence>
<comment type="similarity">
    <text evidence="4">Belongs to the protein kinase superfamily.</text>
</comment>
<dbReference type="GO" id="GO:0005524">
    <property type="term" value="F:ATP binding"/>
    <property type="evidence" value="ECO:0007669"/>
    <property type="project" value="UniProtKB-UniRule"/>
</dbReference>
<evidence type="ECO:0000313" key="6">
    <source>
        <dbReference type="EMBL" id="KAJ3838808.1"/>
    </source>
</evidence>
<evidence type="ECO:0000256" key="2">
    <source>
        <dbReference type="ARBA" id="ARBA00022840"/>
    </source>
</evidence>
<comment type="caution">
    <text evidence="6">The sequence shown here is derived from an EMBL/GenBank/DDBJ whole genome shotgun (WGS) entry which is preliminary data.</text>
</comment>
<evidence type="ECO:0000313" key="7">
    <source>
        <dbReference type="Proteomes" id="UP001163846"/>
    </source>
</evidence>
<dbReference type="InterPro" id="IPR011009">
    <property type="entry name" value="Kinase-like_dom_sf"/>
</dbReference>
<keyword evidence="1 3" id="KW-0547">Nucleotide-binding</keyword>
<protein>
    <submittedName>
        <fullName evidence="6">Kinase-like domain-containing protein</fullName>
    </submittedName>
</protein>
<dbReference type="FunFam" id="1.10.510.10:FF:000571">
    <property type="entry name" value="Maternal embryonic leucine zipper kinase"/>
    <property type="match status" value="1"/>
</dbReference>
<sequence length="279" mass="31350">MSDRPFRTGRVLGRGTFSIVKEIINIETGARYACKIVNKVDMEGCESMVLNEIRILKLISGGSKNIITLIDYFESPNNVFICVDLCTGGHLSARIQQIGYHPEQDAVRLVRSILTDIVYIHSVDVVHRDLKPENLLFRTPADDADLMITDFGLARVMSRGRLGEDASLIREVCGTIHYMAPEIFANTGYGKAVDIWAIGVITYIILSGDSPFARADREAEKRAIISRDFEFEPATHWARISEAAQYFINICLTMDPNERPTAQKCLDHPVSDQRLYIPL</sequence>
<evidence type="ECO:0000256" key="1">
    <source>
        <dbReference type="ARBA" id="ARBA00022741"/>
    </source>
</evidence>
<dbReference type="Pfam" id="PF00069">
    <property type="entry name" value="Pkinase"/>
    <property type="match status" value="1"/>
</dbReference>
<gene>
    <name evidence="6" type="ORF">F5878DRAFT_618545</name>
</gene>
<proteinExistence type="inferred from homology"/>
<dbReference type="SUPFAM" id="SSF56112">
    <property type="entry name" value="Protein kinase-like (PK-like)"/>
    <property type="match status" value="1"/>
</dbReference>
<keyword evidence="7" id="KW-1185">Reference proteome</keyword>